<dbReference type="AlphaFoldDB" id="A0AAV9KJH7"/>
<protein>
    <submittedName>
        <fullName evidence="2">Uncharacterized protein</fullName>
    </submittedName>
</protein>
<evidence type="ECO:0000313" key="3">
    <source>
        <dbReference type="Proteomes" id="UP001311915"/>
    </source>
</evidence>
<evidence type="ECO:0000313" key="2">
    <source>
        <dbReference type="EMBL" id="KAK4713444.1"/>
    </source>
</evidence>
<comment type="caution">
    <text evidence="2">The sequence shown here is derived from an EMBL/GenBank/DDBJ whole genome shotgun (WGS) entry which is preliminary data.</text>
</comment>
<accession>A0AAV9KJH7</accession>
<dbReference type="Proteomes" id="UP001311915">
    <property type="component" value="Unassembled WGS sequence"/>
</dbReference>
<reference evidence="2 3" key="1">
    <citation type="submission" date="2023-10" db="EMBL/GenBank/DDBJ databases">
        <title>Genome-Wide Identification Analysis in wild type Solanum Pinnatisectum Reveals Some Genes Defensing Phytophthora Infestans.</title>
        <authorList>
            <person name="Sun C."/>
        </authorList>
    </citation>
    <scope>NUCLEOTIDE SEQUENCE [LARGE SCALE GENOMIC DNA]</scope>
    <source>
        <strain evidence="2">LQN</strain>
        <tissue evidence="2">Leaf</tissue>
    </source>
</reference>
<feature type="region of interest" description="Disordered" evidence="1">
    <location>
        <begin position="1"/>
        <end position="21"/>
    </location>
</feature>
<gene>
    <name evidence="2" type="ORF">R3W88_019351</name>
</gene>
<name>A0AAV9KJH7_9SOLN</name>
<sequence length="58" mass="6265">MPNLPNENGVNISEKAYTPVKGTTTGNSYAALEQEVNEGGQQTPCELLETRLGTRERG</sequence>
<evidence type="ECO:0000256" key="1">
    <source>
        <dbReference type="SAM" id="MobiDB-lite"/>
    </source>
</evidence>
<dbReference type="EMBL" id="JAWPEI010000010">
    <property type="protein sequence ID" value="KAK4713444.1"/>
    <property type="molecule type" value="Genomic_DNA"/>
</dbReference>
<feature type="compositionally biased region" description="Polar residues" evidence="1">
    <location>
        <begin position="1"/>
        <end position="11"/>
    </location>
</feature>
<proteinExistence type="predicted"/>
<keyword evidence="3" id="KW-1185">Reference proteome</keyword>
<organism evidence="2 3">
    <name type="scientific">Solanum pinnatisectum</name>
    <name type="common">tansyleaf nightshade</name>
    <dbReference type="NCBI Taxonomy" id="50273"/>
    <lineage>
        <taxon>Eukaryota</taxon>
        <taxon>Viridiplantae</taxon>
        <taxon>Streptophyta</taxon>
        <taxon>Embryophyta</taxon>
        <taxon>Tracheophyta</taxon>
        <taxon>Spermatophyta</taxon>
        <taxon>Magnoliopsida</taxon>
        <taxon>eudicotyledons</taxon>
        <taxon>Gunneridae</taxon>
        <taxon>Pentapetalae</taxon>
        <taxon>asterids</taxon>
        <taxon>lamiids</taxon>
        <taxon>Solanales</taxon>
        <taxon>Solanaceae</taxon>
        <taxon>Solanoideae</taxon>
        <taxon>Solaneae</taxon>
        <taxon>Solanum</taxon>
    </lineage>
</organism>